<comment type="subunit">
    <text evidence="4 5">Homooligomer. Interacts with the replication-associated protein (REP). Interacts with host proliferating cell nuclear antigen (PCNA). Interacts with host retinoblastoma-related protein 1 (RBR1), and may thereby deregulate the host cell cycle. Oligomerization and interaction with PCNA are necessary for optimal replication enhancement.</text>
</comment>
<organism evidence="6 7">
    <name type="scientific">Dolichos yellow mosaic virus</name>
    <dbReference type="NCBI Taxonomy" id="333968"/>
    <lineage>
        <taxon>Viruses</taxon>
        <taxon>Monodnaviria</taxon>
        <taxon>Shotokuvirae</taxon>
        <taxon>Cressdnaviricota</taxon>
        <taxon>Repensiviricetes</taxon>
        <taxon>Geplafuvirales</taxon>
        <taxon>Geminiviridae</taxon>
        <taxon>Begomovirus</taxon>
        <taxon>Begomovirus dolichoris</taxon>
    </lineage>
</organism>
<dbReference type="PRINTS" id="PR00231">
    <property type="entry name" value="GEMCOATAL3"/>
</dbReference>
<dbReference type="RefSeq" id="YP_009029990.1">
    <property type="nucleotide sequence ID" value="NC_005338.2"/>
</dbReference>
<dbReference type="OrthoDB" id="13855at10239"/>
<dbReference type="EMBL" id="KJ481204">
    <property type="protein sequence ID" value="AHY39252.1"/>
    <property type="molecule type" value="Genomic_DNA"/>
</dbReference>
<dbReference type="GeneID" id="2716763"/>
<evidence type="ECO:0000313" key="7">
    <source>
        <dbReference type="Proteomes" id="UP000202595"/>
    </source>
</evidence>
<dbReference type="InterPro" id="IPR000657">
    <property type="entry name" value="Gemini_AL3"/>
</dbReference>
<proteinExistence type="inferred from homology"/>
<evidence type="ECO:0000256" key="3">
    <source>
        <dbReference type="ARBA" id="ARBA00025603"/>
    </source>
</evidence>
<dbReference type="Proteomes" id="UP000202595">
    <property type="component" value="Genome"/>
</dbReference>
<name>A0A023WGG7_9GEMI</name>
<evidence type="ECO:0000256" key="1">
    <source>
        <dbReference type="ARBA" id="ARBA00009424"/>
    </source>
</evidence>
<protein>
    <recommendedName>
        <fullName evidence="5">Replication enhancer</fullName>
        <shortName evidence="5">REn</shortName>
    </recommendedName>
</protein>
<comment type="similarity">
    <text evidence="1 5">Belongs to the geminiviridae replication enhancer protein family.</text>
</comment>
<evidence type="ECO:0000256" key="5">
    <source>
        <dbReference type="RuleBase" id="RU363029"/>
    </source>
</evidence>
<sequence>MTDSRTGESITAAQLQSGVFIWELKNPLSFKILEHHEGFMFDPNQHRTKIRIMFNHGLKKALGIHKAFLDLVIYHRLTPQSGRILNVFRNFLFRFLNNLGIISMNNVLRSCEYVLYDVFQRVEAVDFEFNVQWKLY</sequence>
<accession>A0A023WGG7</accession>
<evidence type="ECO:0000256" key="4">
    <source>
        <dbReference type="ARBA" id="ARBA00025955"/>
    </source>
</evidence>
<evidence type="ECO:0000256" key="2">
    <source>
        <dbReference type="ARBA" id="ARBA00022581"/>
    </source>
</evidence>
<dbReference type="GO" id="GO:0016032">
    <property type="term" value="P:viral process"/>
    <property type="evidence" value="ECO:0007669"/>
    <property type="project" value="InterPro"/>
</dbReference>
<comment type="function">
    <text evidence="3">Increases viral DNA accumulation. Enhances infectivity and symptom expression.</text>
</comment>
<reference evidence="6 7" key="1">
    <citation type="submission" date="2014-02" db="EMBL/GenBank/DDBJ databases">
        <title>Molecular characterization of a bipartite isolate of Dolichos yellow mosaic virus from India.</title>
        <authorList>
            <person name="Akram M."/>
            <person name="Naimuddin"/>
            <person name="Agnihotri A.K."/>
            <person name="Gupta S."/>
        </authorList>
    </citation>
    <scope>NUCLEOTIDE SEQUENCE [LARGE SCALE GENOMIC DNA]</scope>
    <source>
        <strain evidence="6">DA</strain>
    </source>
</reference>
<dbReference type="KEGG" id="vg:2716763"/>
<keyword evidence="2 5" id="KW-0945">Host-virus interaction</keyword>
<dbReference type="Pfam" id="PF01407">
    <property type="entry name" value="Gemini_AL3"/>
    <property type="match status" value="1"/>
</dbReference>
<evidence type="ECO:0000313" key="6">
    <source>
        <dbReference type="EMBL" id="AHY39252.1"/>
    </source>
</evidence>